<dbReference type="PANTHER" id="PTHR18063">
    <property type="entry name" value="NF-E2 INDUCIBLE PROTEIN"/>
    <property type="match status" value="1"/>
</dbReference>
<dbReference type="WBParaSite" id="SMUV_0000794501-mRNA-1">
    <property type="protein sequence ID" value="SMUV_0000794501-mRNA-1"/>
    <property type="gene ID" value="SMUV_0000794501"/>
</dbReference>
<dbReference type="GO" id="GO:0140934">
    <property type="term" value="F:histone deubiquitinase activity"/>
    <property type="evidence" value="ECO:0007669"/>
    <property type="project" value="UniProtKB-UniRule"/>
</dbReference>
<evidence type="ECO:0000259" key="3">
    <source>
        <dbReference type="Pfam" id="PF04424"/>
    </source>
</evidence>
<keyword evidence="2" id="KW-0788">Thiol protease</keyword>
<dbReference type="EC" id="3.4.19.12" evidence="2"/>
<name>A0A0N5AT07_9BILA</name>
<dbReference type="GO" id="GO:0071944">
    <property type="term" value="C:cell periphery"/>
    <property type="evidence" value="ECO:0007669"/>
    <property type="project" value="TreeGrafter"/>
</dbReference>
<keyword evidence="4" id="KW-1185">Reference proteome</keyword>
<dbReference type="GO" id="GO:0006508">
    <property type="term" value="P:proteolysis"/>
    <property type="evidence" value="ECO:0007669"/>
    <property type="project" value="UniProtKB-KW"/>
</dbReference>
<dbReference type="GO" id="GO:1990380">
    <property type="term" value="F:K48-linked deubiquitinase activity"/>
    <property type="evidence" value="ECO:0007669"/>
    <property type="project" value="UniProtKB-UniRule"/>
</dbReference>
<evidence type="ECO:0000313" key="5">
    <source>
        <dbReference type="WBParaSite" id="SMUV_0000794501-mRNA-1"/>
    </source>
</evidence>
<dbReference type="Pfam" id="PF04424">
    <property type="entry name" value="MINDY_DUB"/>
    <property type="match status" value="1"/>
</dbReference>
<dbReference type="InterPro" id="IPR007518">
    <property type="entry name" value="MINDY"/>
</dbReference>
<keyword evidence="2" id="KW-0833">Ubl conjugation pathway</keyword>
<evidence type="ECO:0000313" key="4">
    <source>
        <dbReference type="Proteomes" id="UP000046393"/>
    </source>
</evidence>
<protein>
    <recommendedName>
        <fullName evidence="2">Ubiquitin carboxyl-terminal hydrolase</fullName>
        <ecNumber evidence="2">3.4.19.12</ecNumber>
    </recommendedName>
</protein>
<dbReference type="InterPro" id="IPR033979">
    <property type="entry name" value="MINDY_domain"/>
</dbReference>
<organism evidence="4 5">
    <name type="scientific">Syphacia muris</name>
    <dbReference type="NCBI Taxonomy" id="451379"/>
    <lineage>
        <taxon>Eukaryota</taxon>
        <taxon>Metazoa</taxon>
        <taxon>Ecdysozoa</taxon>
        <taxon>Nematoda</taxon>
        <taxon>Chromadorea</taxon>
        <taxon>Rhabditida</taxon>
        <taxon>Spirurina</taxon>
        <taxon>Oxyuridomorpha</taxon>
        <taxon>Oxyuroidea</taxon>
        <taxon>Oxyuridae</taxon>
        <taxon>Syphacia</taxon>
    </lineage>
</organism>
<feature type="domain" description="MINDY deubiquitinase" evidence="3">
    <location>
        <begin position="33"/>
        <end position="276"/>
    </location>
</feature>
<reference evidence="5" key="1">
    <citation type="submission" date="2017-02" db="UniProtKB">
        <authorList>
            <consortium name="WormBaseParasite"/>
        </authorList>
    </citation>
    <scope>IDENTIFICATION</scope>
</reference>
<dbReference type="PANTHER" id="PTHR18063:SF6">
    <property type="entry name" value="UBIQUITIN CARBOXYL-TERMINAL HYDROLASE"/>
    <property type="match status" value="1"/>
</dbReference>
<accession>A0A0N5AT07</accession>
<comment type="function">
    <text evidence="2">Hydrolase that can specifically remove 'Lys-48'-linked conjugated ubiquitin from proteins. Has exodeubiquitinase activity and has a preference for long polyubiquitin chains. May play a regulatory role at the level of protein turnover.</text>
</comment>
<comment type="similarity">
    <text evidence="1 2">Belongs to the MINDY deubiquitinase family. FAM63 subfamily.</text>
</comment>
<dbReference type="Proteomes" id="UP000046393">
    <property type="component" value="Unplaced"/>
</dbReference>
<keyword evidence="2" id="KW-0378">Hydrolase</keyword>
<sequence>MNNFKVSPSTSLHEGRSDDLFVNSNERTLDTTFYQVKWINFHGILYAIITQNENGPCPLLAIINVLLLRGQISLENNVTRVSEQHLLELVGDCILKLKPKDLEESNQRNYEQIIDDVLQLVQTLPKGLDVNPHFSGVFEYTPSCALFDALNIRLLHGWVVDPEQKQLVELLDGLGYNQVAERAISIGCDNNALLFQHFLETTASQLTVYGLSELRNELKDGEMAILFRNNHFHTLYKNQVDLYVLVTDQGYLDEPYVVWETLNCIDGNSSFVDAQFLCSNLSKHNVIQSEESKRAEQVFFLPNLVQNYLLALSIQEEERVKEEFEIKREGGQSYSDDGSQNSAFFEARGCNENIVMDGGNTRRNDYKRWVTYDVRE</sequence>
<dbReference type="GO" id="GO:0071108">
    <property type="term" value="P:protein K48-linked deubiquitination"/>
    <property type="evidence" value="ECO:0007669"/>
    <property type="project" value="TreeGrafter"/>
</dbReference>
<evidence type="ECO:0000256" key="1">
    <source>
        <dbReference type="ARBA" id="ARBA00006616"/>
    </source>
</evidence>
<dbReference type="AlphaFoldDB" id="A0A0N5AT07"/>
<dbReference type="GO" id="GO:0036435">
    <property type="term" value="F:K48-linked polyubiquitin modification-dependent protein binding"/>
    <property type="evidence" value="ECO:0007669"/>
    <property type="project" value="UniProtKB-UniRule"/>
</dbReference>
<evidence type="ECO:0000256" key="2">
    <source>
        <dbReference type="RuleBase" id="RU367139"/>
    </source>
</evidence>
<proteinExistence type="inferred from homology"/>
<comment type="catalytic activity">
    <reaction evidence="2">
        <text>Thiol-dependent hydrolysis of ester, thioester, amide, peptide and isopeptide bonds formed by the C-terminal Gly of ubiquitin (a 76-residue protein attached to proteins as an intracellular targeting signal).</text>
        <dbReference type="EC" id="3.4.19.12"/>
    </reaction>
</comment>
<dbReference type="GO" id="GO:0004843">
    <property type="term" value="F:cysteine-type deubiquitinase activity"/>
    <property type="evidence" value="ECO:0007669"/>
    <property type="project" value="UniProtKB-UniRule"/>
</dbReference>
<keyword evidence="2" id="KW-0645">Protease</keyword>
<dbReference type="STRING" id="451379.A0A0N5AT07"/>
<dbReference type="GO" id="GO:0016807">
    <property type="term" value="F:cysteine-type carboxypeptidase activity"/>
    <property type="evidence" value="ECO:0007669"/>
    <property type="project" value="TreeGrafter"/>
</dbReference>
<dbReference type="GO" id="GO:0005829">
    <property type="term" value="C:cytosol"/>
    <property type="evidence" value="ECO:0007669"/>
    <property type="project" value="TreeGrafter"/>
</dbReference>